<gene>
    <name evidence="1" type="ORF">RI048_21040</name>
</gene>
<name>A0ABU2ERD7_9BURK</name>
<protein>
    <submittedName>
        <fullName evidence="1">Uncharacterized protein</fullName>
    </submittedName>
</protein>
<sequence>MKPRHFTARAFLPASGVQSNSDISSLALDTHGELVVTVACSMDGNIVRGLKIVFPPPVAGFRFLDGTDLYRYVHSEAFPFGTHLIEVTDGGWLSEESGLQGLELDGREWMVVTGNGCLSVFSSEEPQCSEIGWAVEGV</sequence>
<reference evidence="1" key="1">
    <citation type="submission" date="2023-09" db="EMBL/GenBank/DDBJ databases">
        <title>Description of first Herbaspirillum huttiense subsp. nephrolepsisexaltata and Herbaspirillum huttiense subsp. lycopersicon.</title>
        <authorList>
            <person name="Poudel M."/>
            <person name="Sharma A."/>
            <person name="Goss E."/>
            <person name="Tapia J.H."/>
            <person name="Harmon C.M."/>
            <person name="Jones J.B."/>
        </authorList>
    </citation>
    <scope>NUCLEOTIDE SEQUENCE</scope>
    <source>
        <strain evidence="1">SE1</strain>
    </source>
</reference>
<evidence type="ECO:0000313" key="2">
    <source>
        <dbReference type="Proteomes" id="UP001246576"/>
    </source>
</evidence>
<organism evidence="1 2">
    <name type="scientific">Herbaspirillum huttiense subsp. lycopersici</name>
    <dbReference type="NCBI Taxonomy" id="3074428"/>
    <lineage>
        <taxon>Bacteria</taxon>
        <taxon>Pseudomonadati</taxon>
        <taxon>Pseudomonadota</taxon>
        <taxon>Betaproteobacteria</taxon>
        <taxon>Burkholderiales</taxon>
        <taxon>Oxalobacteraceae</taxon>
        <taxon>Herbaspirillum</taxon>
    </lineage>
</organism>
<proteinExistence type="predicted"/>
<dbReference type="RefSeq" id="WP_147432038.1">
    <property type="nucleotide sequence ID" value="NZ_JAVLSJ010000011.1"/>
</dbReference>
<dbReference type="EMBL" id="JAVLSJ010000011">
    <property type="protein sequence ID" value="MDR9850731.1"/>
    <property type="molecule type" value="Genomic_DNA"/>
</dbReference>
<dbReference type="Proteomes" id="UP001246576">
    <property type="component" value="Unassembled WGS sequence"/>
</dbReference>
<keyword evidence="2" id="KW-1185">Reference proteome</keyword>
<accession>A0ABU2ERD7</accession>
<evidence type="ECO:0000313" key="1">
    <source>
        <dbReference type="EMBL" id="MDR9850731.1"/>
    </source>
</evidence>
<comment type="caution">
    <text evidence="1">The sequence shown here is derived from an EMBL/GenBank/DDBJ whole genome shotgun (WGS) entry which is preliminary data.</text>
</comment>